<organism evidence="2 5">
    <name type="scientific">Mycobacteroides salmoniphilum</name>
    <dbReference type="NCBI Taxonomy" id="404941"/>
    <lineage>
        <taxon>Bacteria</taxon>
        <taxon>Bacillati</taxon>
        <taxon>Actinomycetota</taxon>
        <taxon>Actinomycetes</taxon>
        <taxon>Mycobacteriales</taxon>
        <taxon>Mycobacteriaceae</taxon>
        <taxon>Mycobacteroides</taxon>
    </lineage>
</organism>
<keyword evidence="4" id="KW-1185">Reference proteome</keyword>
<evidence type="ECO:0000313" key="3">
    <source>
        <dbReference type="EMBL" id="TEA05153.1"/>
    </source>
</evidence>
<dbReference type="RefSeq" id="WP_134146160.1">
    <property type="nucleotide sequence ID" value="NZ_PECK01000003.1"/>
</dbReference>
<feature type="region of interest" description="Disordered" evidence="1">
    <location>
        <begin position="1"/>
        <end position="22"/>
    </location>
</feature>
<reference evidence="4 5" key="1">
    <citation type="journal article" date="2019" name="Sci. Rep.">
        <title>Extended insight into the Mycobacterium chelonae-abscessus complex through whole genome sequencing of Mycobacterium salmoniphilum outbreak and Mycobacterium salmoniphilum-like strains.</title>
        <authorList>
            <person name="Behra P.R.K."/>
            <person name="Das S."/>
            <person name="Pettersson B.M.F."/>
            <person name="Shirreff L."/>
            <person name="DuCote T."/>
            <person name="Jacobsson K.G."/>
            <person name="Ennis D.G."/>
            <person name="Kirsebom L.A."/>
        </authorList>
    </citation>
    <scope>NUCLEOTIDE SEQUENCE [LARGE SCALE GENOMIC DNA]</scope>
    <source>
        <strain evidence="3 4">CCUG 60883</strain>
        <strain evidence="2 5">CCUG 60885</strain>
    </source>
</reference>
<dbReference type="Proteomes" id="UP000295685">
    <property type="component" value="Unassembled WGS sequence"/>
</dbReference>
<evidence type="ECO:0000256" key="1">
    <source>
        <dbReference type="SAM" id="MobiDB-lite"/>
    </source>
</evidence>
<gene>
    <name evidence="3" type="ORF">CCUG60883_02453</name>
    <name evidence="2" type="ORF">CCUG60885_02194</name>
</gene>
<sequence length="131" mass="14641">MSVQNYQFDMTGMSPEERQRAAEGAQGIVHMEEGAGRIMAQKLLLVRDLLTGALSTARSLGHIDGFGELQTGHDVTGFYEQQTGHLVTRLKKDLDDVQRDIDHFLAMELLYKNQDEYNAGNFGAYQASVVY</sequence>
<proteinExistence type="predicted"/>
<dbReference type="EMBL" id="PECK01000003">
    <property type="protein sequence ID" value="TDZ96056.1"/>
    <property type="molecule type" value="Genomic_DNA"/>
</dbReference>
<protein>
    <submittedName>
        <fullName evidence="2">Uncharacterized protein</fullName>
    </submittedName>
</protein>
<dbReference type="OrthoDB" id="4763002at2"/>
<evidence type="ECO:0000313" key="4">
    <source>
        <dbReference type="Proteomes" id="UP000294844"/>
    </source>
</evidence>
<dbReference type="Proteomes" id="UP000294844">
    <property type="component" value="Unassembled WGS sequence"/>
</dbReference>
<evidence type="ECO:0000313" key="2">
    <source>
        <dbReference type="EMBL" id="TDZ96056.1"/>
    </source>
</evidence>
<name>A0A4R8SGK7_9MYCO</name>
<evidence type="ECO:0000313" key="5">
    <source>
        <dbReference type="Proteomes" id="UP000295685"/>
    </source>
</evidence>
<comment type="caution">
    <text evidence="2">The sequence shown here is derived from an EMBL/GenBank/DDBJ whole genome shotgun (WGS) entry which is preliminary data.</text>
</comment>
<accession>A0A4R8SGK7</accession>
<dbReference type="EMBL" id="PECM01000008">
    <property type="protein sequence ID" value="TEA05153.1"/>
    <property type="molecule type" value="Genomic_DNA"/>
</dbReference>
<dbReference type="AlphaFoldDB" id="A0A4R8SGK7"/>